<feature type="region of interest" description="Disordered" evidence="5">
    <location>
        <begin position="493"/>
        <end position="518"/>
    </location>
</feature>
<feature type="transmembrane region" description="Helical" evidence="6">
    <location>
        <begin position="192"/>
        <end position="211"/>
    </location>
</feature>
<protein>
    <recommendedName>
        <fullName evidence="7">HTTM-like domain-containing protein</fullName>
    </recommendedName>
</protein>
<dbReference type="InterPro" id="IPR011020">
    <property type="entry name" value="HTTM-like"/>
</dbReference>
<feature type="domain" description="HTTM-like" evidence="7">
    <location>
        <begin position="183"/>
        <end position="477"/>
    </location>
</feature>
<keyword evidence="3 6" id="KW-1133">Transmembrane helix</keyword>
<feature type="region of interest" description="Disordered" evidence="5">
    <location>
        <begin position="1"/>
        <end position="136"/>
    </location>
</feature>
<reference evidence="8 9" key="1">
    <citation type="submission" date="2019-11" db="EMBL/GenBank/DDBJ databases">
        <title>Cellulosimicrobium composti sp. nov. isolated from a compost.</title>
        <authorList>
            <person name="Yang Y."/>
        </authorList>
    </citation>
    <scope>NUCLEOTIDE SEQUENCE [LARGE SCALE GENOMIC DNA]</scope>
    <source>
        <strain evidence="8 9">BIT-GX5</strain>
    </source>
</reference>
<dbReference type="EMBL" id="WMKA01000040">
    <property type="protein sequence ID" value="MTG90204.1"/>
    <property type="molecule type" value="Genomic_DNA"/>
</dbReference>
<feature type="transmembrane region" description="Helical" evidence="6">
    <location>
        <begin position="246"/>
        <end position="265"/>
    </location>
</feature>
<dbReference type="SMART" id="SM00752">
    <property type="entry name" value="HTTM"/>
    <property type="match status" value="1"/>
</dbReference>
<keyword evidence="2 6" id="KW-0812">Transmembrane</keyword>
<dbReference type="AlphaFoldDB" id="A0A6N7ZL16"/>
<dbReference type="PANTHER" id="PTHR39535">
    <property type="entry name" value="SPORULATION-DELAYING PROTEIN SDPB"/>
    <property type="match status" value="1"/>
</dbReference>
<evidence type="ECO:0000313" key="9">
    <source>
        <dbReference type="Proteomes" id="UP000440668"/>
    </source>
</evidence>
<sequence length="518" mass="56559">MGRRHRARADDAHAPRPAVARRPPDARARDRRARPAHAALARGARRARWALPPRRLAPPARGAARRRRTVVRGAHRPGPHVRQGHGGIRDRARASDRDRRRAGLRAVPHRAPAGAPVRRPRRRAAGADGPDVRPSPDVRVLGSGLGVLHGRRREVPLVSAPTTARAVTFLRGRSDAALHWVADARRATYGTALVRIAFGAGAVVFLLANAADRDYLWGRAARWAAPLADDGGFSGPFALYSGGLDGTTLTLAYAALLVTAVLFTLGWHTRWVAPLLLVQWVSLLESNPLVGDQSDNIFRILLLYLCFADLSGRWSLDARRRRRLVARYGAPRPLGRLGTAGLNATLDQLGTLVHNLAVVTACAQICLVYVASGLYKAQGARWQDGTAIYYPMQLSHYRPWPALNDLLAQSTVMVALATWFSVLVQLLFPVLLLWRWTRVAAIGGVLAMHAGIAVVMGLPFFSLFMMAGDCLFVRDATFARGEAWVRSRLRRGDASGTADDAPPAPFRARRPQGAVARR</sequence>
<dbReference type="InterPro" id="IPR052964">
    <property type="entry name" value="Sporulation_signal_mat"/>
</dbReference>
<evidence type="ECO:0000256" key="3">
    <source>
        <dbReference type="ARBA" id="ARBA00022989"/>
    </source>
</evidence>
<dbReference type="Pfam" id="PF05090">
    <property type="entry name" value="HTTM"/>
    <property type="match status" value="1"/>
</dbReference>
<evidence type="ECO:0000256" key="2">
    <source>
        <dbReference type="ARBA" id="ARBA00022692"/>
    </source>
</evidence>
<name>A0A6N7ZL16_9MICO</name>
<gene>
    <name evidence="8" type="ORF">GJV82_14835</name>
</gene>
<evidence type="ECO:0000313" key="8">
    <source>
        <dbReference type="EMBL" id="MTG90204.1"/>
    </source>
</evidence>
<accession>A0A6N7ZL16</accession>
<evidence type="ECO:0000256" key="1">
    <source>
        <dbReference type="ARBA" id="ARBA00004127"/>
    </source>
</evidence>
<evidence type="ECO:0000256" key="5">
    <source>
        <dbReference type="SAM" id="MobiDB-lite"/>
    </source>
</evidence>
<evidence type="ECO:0000256" key="6">
    <source>
        <dbReference type="SAM" id="Phobius"/>
    </source>
</evidence>
<dbReference type="GO" id="GO:0012505">
    <property type="term" value="C:endomembrane system"/>
    <property type="evidence" value="ECO:0007669"/>
    <property type="project" value="UniProtKB-SubCell"/>
</dbReference>
<feature type="transmembrane region" description="Helical" evidence="6">
    <location>
        <begin position="412"/>
        <end position="434"/>
    </location>
</feature>
<dbReference type="InterPro" id="IPR053934">
    <property type="entry name" value="HTTM_dom"/>
</dbReference>
<comment type="subcellular location">
    <subcellularLocation>
        <location evidence="1">Endomembrane system</location>
        <topology evidence="1">Multi-pass membrane protein</topology>
    </subcellularLocation>
</comment>
<dbReference type="Proteomes" id="UP000440668">
    <property type="component" value="Unassembled WGS sequence"/>
</dbReference>
<feature type="compositionally biased region" description="Low complexity" evidence="5">
    <location>
        <begin position="105"/>
        <end position="117"/>
    </location>
</feature>
<proteinExistence type="predicted"/>
<dbReference type="PANTHER" id="PTHR39535:SF2">
    <property type="entry name" value="HTTM DOMAIN-CONTAINING PROTEIN"/>
    <property type="match status" value="1"/>
</dbReference>
<feature type="compositionally biased region" description="Basic and acidic residues" evidence="5">
    <location>
        <begin position="87"/>
        <end position="101"/>
    </location>
</feature>
<evidence type="ECO:0000259" key="7">
    <source>
        <dbReference type="SMART" id="SM00752"/>
    </source>
</evidence>
<feature type="compositionally biased region" description="Basic residues" evidence="5">
    <location>
        <begin position="63"/>
        <end position="83"/>
    </location>
</feature>
<comment type="caution">
    <text evidence="8">The sequence shown here is derived from an EMBL/GenBank/DDBJ whole genome shotgun (WGS) entry which is preliminary data.</text>
</comment>
<organism evidence="8 9">
    <name type="scientific">Cellulosimicrobium composti</name>
    <dbReference type="NCBI Taxonomy" id="2672572"/>
    <lineage>
        <taxon>Bacteria</taxon>
        <taxon>Bacillati</taxon>
        <taxon>Actinomycetota</taxon>
        <taxon>Actinomycetes</taxon>
        <taxon>Micrococcales</taxon>
        <taxon>Promicromonosporaceae</taxon>
        <taxon>Cellulosimicrobium</taxon>
    </lineage>
</organism>
<feature type="transmembrane region" description="Helical" evidence="6">
    <location>
        <begin position="440"/>
        <end position="464"/>
    </location>
</feature>
<evidence type="ECO:0000256" key="4">
    <source>
        <dbReference type="ARBA" id="ARBA00023136"/>
    </source>
</evidence>
<feature type="compositionally biased region" description="Low complexity" evidence="5">
    <location>
        <begin position="49"/>
        <end position="62"/>
    </location>
</feature>
<keyword evidence="4 6" id="KW-0472">Membrane</keyword>